<dbReference type="EMBL" id="JAAAJA010000845">
    <property type="protein sequence ID" value="KAG0249263.1"/>
    <property type="molecule type" value="Genomic_DNA"/>
</dbReference>
<dbReference type="Pfam" id="PF07669">
    <property type="entry name" value="Eco57I"/>
    <property type="match status" value="1"/>
</dbReference>
<sequence length="434" mass="48630">MRVATELIRAWTEALVPICNNSKSHASQEVKWLLHHAKQQSCLPAKSTSSNNDRTGTRGLSKEEVDLMQDYIKQRVEDRKPLQYILGIWETEEWTMRLVTVLMSEPRLFQRASPTSTPLSNPSLFNILELCAGSGCISLGLASSLPAKSCSIFGVDIHSAAVQLARDNKVRNQALLNKNRVQFQQADLFATNAVDTFLRYLEDQELTGINGSNNEKGEEDKSEMEIKKQQQAQRAARNVGGARGVTGYNLVVANPPYIAHSEYDTLEAEVAKWEDPKALLAEEDGLEFYPRIANMAMELLHRRSSWSSPISKNDSSSTIETESASVPRAYGDTKLDPRTLERIYYDDDTIEDEDNSNNDKDSNDEANSDDLSVEEREWRNGPDLDKVKIPELVLEIGGDHQVDSVTAAVRNAGFRRVEVWKDLADRARCIVGAR</sequence>
<dbReference type="AlphaFoldDB" id="A0A9P6PMW9"/>
<feature type="region of interest" description="Disordered" evidence="1">
    <location>
        <begin position="344"/>
        <end position="379"/>
    </location>
</feature>
<organism evidence="3 4">
    <name type="scientific">Mortierella polycephala</name>
    <dbReference type="NCBI Taxonomy" id="41804"/>
    <lineage>
        <taxon>Eukaryota</taxon>
        <taxon>Fungi</taxon>
        <taxon>Fungi incertae sedis</taxon>
        <taxon>Mucoromycota</taxon>
        <taxon>Mortierellomycotina</taxon>
        <taxon>Mortierellomycetes</taxon>
        <taxon>Mortierellales</taxon>
        <taxon>Mortierellaceae</taxon>
        <taxon>Mortierella</taxon>
    </lineage>
</organism>
<protein>
    <recommendedName>
        <fullName evidence="2">Type II methyltransferase M.TaqI-like domain-containing protein</fullName>
    </recommendedName>
</protein>
<proteinExistence type="predicted"/>
<feature type="region of interest" description="Disordered" evidence="1">
    <location>
        <begin position="305"/>
        <end position="332"/>
    </location>
</feature>
<gene>
    <name evidence="3" type="ORF">BG011_009454</name>
</gene>
<evidence type="ECO:0000313" key="4">
    <source>
        <dbReference type="Proteomes" id="UP000726737"/>
    </source>
</evidence>
<keyword evidence="4" id="KW-1185">Reference proteome</keyword>
<dbReference type="PANTHER" id="PTHR18895">
    <property type="entry name" value="HEMK METHYLTRANSFERASE"/>
    <property type="match status" value="1"/>
</dbReference>
<dbReference type="Gene3D" id="3.40.50.150">
    <property type="entry name" value="Vaccinia Virus protein VP39"/>
    <property type="match status" value="1"/>
</dbReference>
<dbReference type="GO" id="GO:0006304">
    <property type="term" value="P:DNA modification"/>
    <property type="evidence" value="ECO:0007669"/>
    <property type="project" value="InterPro"/>
</dbReference>
<evidence type="ECO:0000313" key="3">
    <source>
        <dbReference type="EMBL" id="KAG0249263.1"/>
    </source>
</evidence>
<dbReference type="GO" id="GO:0008168">
    <property type="term" value="F:methyltransferase activity"/>
    <property type="evidence" value="ECO:0007669"/>
    <property type="project" value="InterPro"/>
</dbReference>
<comment type="caution">
    <text evidence="3">The sequence shown here is derived from an EMBL/GenBank/DDBJ whole genome shotgun (WGS) entry which is preliminary data.</text>
</comment>
<dbReference type="InterPro" id="IPR002052">
    <property type="entry name" value="DNA_methylase_N6_adenine_CS"/>
</dbReference>
<reference evidence="3" key="1">
    <citation type="journal article" date="2020" name="Fungal Divers.">
        <title>Resolving the Mortierellaceae phylogeny through synthesis of multi-gene phylogenetics and phylogenomics.</title>
        <authorList>
            <person name="Vandepol N."/>
            <person name="Liber J."/>
            <person name="Desiro A."/>
            <person name="Na H."/>
            <person name="Kennedy M."/>
            <person name="Barry K."/>
            <person name="Grigoriev I.V."/>
            <person name="Miller A.N."/>
            <person name="O'Donnell K."/>
            <person name="Stajich J.E."/>
            <person name="Bonito G."/>
        </authorList>
    </citation>
    <scope>NUCLEOTIDE SEQUENCE</scope>
    <source>
        <strain evidence="3">KOD948</strain>
    </source>
</reference>
<dbReference type="GO" id="GO:0003676">
    <property type="term" value="F:nucleic acid binding"/>
    <property type="evidence" value="ECO:0007669"/>
    <property type="project" value="InterPro"/>
</dbReference>
<dbReference type="OrthoDB" id="269872at2759"/>
<dbReference type="Proteomes" id="UP000726737">
    <property type="component" value="Unassembled WGS sequence"/>
</dbReference>
<dbReference type="InterPro" id="IPR029063">
    <property type="entry name" value="SAM-dependent_MTases_sf"/>
</dbReference>
<dbReference type="PROSITE" id="PS00092">
    <property type="entry name" value="N6_MTASE"/>
    <property type="match status" value="1"/>
</dbReference>
<feature type="domain" description="Type II methyltransferase M.TaqI-like" evidence="2">
    <location>
        <begin position="151"/>
        <end position="265"/>
    </location>
</feature>
<accession>A0A9P6PMW9</accession>
<dbReference type="InterPro" id="IPR011639">
    <property type="entry name" value="MethylTrfase_TaqI-like_dom"/>
</dbReference>
<evidence type="ECO:0000256" key="1">
    <source>
        <dbReference type="SAM" id="MobiDB-lite"/>
    </source>
</evidence>
<dbReference type="PANTHER" id="PTHR18895:SF74">
    <property type="entry name" value="MTRF1L RELEASE FACTOR GLUTAMINE METHYLTRANSFERASE"/>
    <property type="match status" value="1"/>
</dbReference>
<dbReference type="GO" id="GO:0032259">
    <property type="term" value="P:methylation"/>
    <property type="evidence" value="ECO:0007669"/>
    <property type="project" value="InterPro"/>
</dbReference>
<dbReference type="CDD" id="cd02440">
    <property type="entry name" value="AdoMet_MTases"/>
    <property type="match status" value="1"/>
</dbReference>
<dbReference type="GO" id="GO:0005739">
    <property type="term" value="C:mitochondrion"/>
    <property type="evidence" value="ECO:0007669"/>
    <property type="project" value="TreeGrafter"/>
</dbReference>
<feature type="compositionally biased region" description="Polar residues" evidence="1">
    <location>
        <begin position="305"/>
        <end position="324"/>
    </location>
</feature>
<name>A0A9P6PMW9_9FUNG</name>
<feature type="compositionally biased region" description="Acidic residues" evidence="1">
    <location>
        <begin position="346"/>
        <end position="356"/>
    </location>
</feature>
<dbReference type="SUPFAM" id="SSF53335">
    <property type="entry name" value="S-adenosyl-L-methionine-dependent methyltransferases"/>
    <property type="match status" value="1"/>
</dbReference>
<dbReference type="InterPro" id="IPR050320">
    <property type="entry name" value="N5-glutamine_MTase"/>
</dbReference>
<evidence type="ECO:0000259" key="2">
    <source>
        <dbReference type="Pfam" id="PF07669"/>
    </source>
</evidence>